<keyword evidence="2" id="KW-1185">Reference proteome</keyword>
<dbReference type="AlphaFoldDB" id="A0A4C1YUW6"/>
<gene>
    <name evidence="1" type="ORF">EVAR_56530_1</name>
</gene>
<reference evidence="1 2" key="1">
    <citation type="journal article" date="2019" name="Commun. Biol.">
        <title>The bagworm genome reveals a unique fibroin gene that provides high tensile strength.</title>
        <authorList>
            <person name="Kono N."/>
            <person name="Nakamura H."/>
            <person name="Ohtoshi R."/>
            <person name="Tomita M."/>
            <person name="Numata K."/>
            <person name="Arakawa K."/>
        </authorList>
    </citation>
    <scope>NUCLEOTIDE SEQUENCE [LARGE SCALE GENOMIC DNA]</scope>
</reference>
<protein>
    <submittedName>
        <fullName evidence="1">Uncharacterized protein</fullName>
    </submittedName>
</protein>
<comment type="caution">
    <text evidence="1">The sequence shown here is derived from an EMBL/GenBank/DDBJ whole genome shotgun (WGS) entry which is preliminary data.</text>
</comment>
<sequence length="214" mass="23642">MALTVDFLVREVPRSTFERESPRLAAAGIRICGDAPSRVVDLCELIVFSHEISETLRNESFLSTHRLQQRPLSTEKREAADAGAGVLLFRGGRYAIANTYRAGHYDKPRILLAKYNFICGRVSSRWREALIYRGNNLERGHRALHRPPASRRCAGPVDPFSACGMVRGGIDVKAAESRGLRFADERGSVSGSAPARTLLSRRGCLSPAARRQPP</sequence>
<organism evidence="1 2">
    <name type="scientific">Eumeta variegata</name>
    <name type="common">Bagworm moth</name>
    <name type="synonym">Eumeta japonica</name>
    <dbReference type="NCBI Taxonomy" id="151549"/>
    <lineage>
        <taxon>Eukaryota</taxon>
        <taxon>Metazoa</taxon>
        <taxon>Ecdysozoa</taxon>
        <taxon>Arthropoda</taxon>
        <taxon>Hexapoda</taxon>
        <taxon>Insecta</taxon>
        <taxon>Pterygota</taxon>
        <taxon>Neoptera</taxon>
        <taxon>Endopterygota</taxon>
        <taxon>Lepidoptera</taxon>
        <taxon>Glossata</taxon>
        <taxon>Ditrysia</taxon>
        <taxon>Tineoidea</taxon>
        <taxon>Psychidae</taxon>
        <taxon>Oiketicinae</taxon>
        <taxon>Eumeta</taxon>
    </lineage>
</organism>
<evidence type="ECO:0000313" key="1">
    <source>
        <dbReference type="EMBL" id="GBP79938.1"/>
    </source>
</evidence>
<accession>A0A4C1YUW6</accession>
<evidence type="ECO:0000313" key="2">
    <source>
        <dbReference type="Proteomes" id="UP000299102"/>
    </source>
</evidence>
<dbReference type="EMBL" id="BGZK01001439">
    <property type="protein sequence ID" value="GBP79938.1"/>
    <property type="molecule type" value="Genomic_DNA"/>
</dbReference>
<proteinExistence type="predicted"/>
<name>A0A4C1YUW6_EUMVA</name>
<dbReference type="Proteomes" id="UP000299102">
    <property type="component" value="Unassembled WGS sequence"/>
</dbReference>